<accession>A0ABQ7U5K4</accession>
<dbReference type="EMBL" id="JAIVGD010000026">
    <property type="protein sequence ID" value="KAH0741529.1"/>
    <property type="molecule type" value="Genomic_DNA"/>
</dbReference>
<gene>
    <name evidence="1" type="ORF">KY290_034572</name>
</gene>
<evidence type="ECO:0000313" key="1">
    <source>
        <dbReference type="EMBL" id="KAH0741529.1"/>
    </source>
</evidence>
<sequence length="116" mass="12922">MEPYDGRSANQVLNKYSFLDLTSNRSSAHGVCLVQTLPYVSIIVRNPESYVDNLLEWSIQGPSSLMLQNPQAVIDIFKILNQWAVTTVILKTLCASTDLESFNCISTFTAYISIGK</sequence>
<keyword evidence="2" id="KW-1185">Reference proteome</keyword>
<dbReference type="Proteomes" id="UP000826656">
    <property type="component" value="Unassembled WGS sequence"/>
</dbReference>
<name>A0ABQ7U5K4_SOLTU</name>
<proteinExistence type="predicted"/>
<organism evidence="1 2">
    <name type="scientific">Solanum tuberosum</name>
    <name type="common">Potato</name>
    <dbReference type="NCBI Taxonomy" id="4113"/>
    <lineage>
        <taxon>Eukaryota</taxon>
        <taxon>Viridiplantae</taxon>
        <taxon>Streptophyta</taxon>
        <taxon>Embryophyta</taxon>
        <taxon>Tracheophyta</taxon>
        <taxon>Spermatophyta</taxon>
        <taxon>Magnoliopsida</taxon>
        <taxon>eudicotyledons</taxon>
        <taxon>Gunneridae</taxon>
        <taxon>Pentapetalae</taxon>
        <taxon>asterids</taxon>
        <taxon>lamiids</taxon>
        <taxon>Solanales</taxon>
        <taxon>Solanaceae</taxon>
        <taxon>Solanoideae</taxon>
        <taxon>Solaneae</taxon>
        <taxon>Solanum</taxon>
    </lineage>
</organism>
<protein>
    <submittedName>
        <fullName evidence="1">Uncharacterized protein</fullName>
    </submittedName>
</protein>
<evidence type="ECO:0000313" key="2">
    <source>
        <dbReference type="Proteomes" id="UP000826656"/>
    </source>
</evidence>
<reference evidence="1 2" key="1">
    <citation type="journal article" date="2021" name="bioRxiv">
        <title>Chromosome-scale and haplotype-resolved genome assembly of a tetraploid potato cultivar.</title>
        <authorList>
            <person name="Sun H."/>
            <person name="Jiao W.-B."/>
            <person name="Krause K."/>
            <person name="Campoy J.A."/>
            <person name="Goel M."/>
            <person name="Folz-Donahue K."/>
            <person name="Kukat C."/>
            <person name="Huettel B."/>
            <person name="Schneeberger K."/>
        </authorList>
    </citation>
    <scope>NUCLEOTIDE SEQUENCE [LARGE SCALE GENOMIC DNA]</scope>
    <source>
        <strain evidence="1">SolTubOtavaFocal</strain>
        <tissue evidence="1">Leaves</tissue>
    </source>
</reference>
<comment type="caution">
    <text evidence="1">The sequence shown here is derived from an EMBL/GenBank/DDBJ whole genome shotgun (WGS) entry which is preliminary data.</text>
</comment>